<dbReference type="InterPro" id="IPR036291">
    <property type="entry name" value="NAD(P)-bd_dom_sf"/>
</dbReference>
<feature type="domain" description="GFO/IDH/MocA-like oxidoreductase" evidence="4">
    <location>
        <begin position="130"/>
        <end position="244"/>
    </location>
</feature>
<protein>
    <submittedName>
        <fullName evidence="5">Putative dehydrogenase</fullName>
    </submittedName>
</protein>
<dbReference type="SUPFAM" id="SSF55347">
    <property type="entry name" value="Glyceraldehyde-3-phosphate dehydrogenase-like, C-terminal domain"/>
    <property type="match status" value="1"/>
</dbReference>
<dbReference type="Pfam" id="PF22725">
    <property type="entry name" value="GFO_IDH_MocA_C3"/>
    <property type="match status" value="1"/>
</dbReference>
<dbReference type="Proteomes" id="UP000253490">
    <property type="component" value="Unassembled WGS sequence"/>
</dbReference>
<organism evidence="5 6">
    <name type="scientific">Alkalibaculum bacchi</name>
    <dbReference type="NCBI Taxonomy" id="645887"/>
    <lineage>
        <taxon>Bacteria</taxon>
        <taxon>Bacillati</taxon>
        <taxon>Bacillota</taxon>
        <taxon>Clostridia</taxon>
        <taxon>Eubacteriales</taxon>
        <taxon>Eubacteriaceae</taxon>
        <taxon>Alkalibaculum</taxon>
    </lineage>
</organism>
<evidence type="ECO:0000256" key="2">
    <source>
        <dbReference type="ARBA" id="ARBA00023002"/>
    </source>
</evidence>
<dbReference type="EMBL" id="QNRX01000014">
    <property type="protein sequence ID" value="RBP61335.1"/>
    <property type="molecule type" value="Genomic_DNA"/>
</dbReference>
<sequence>MNITYGIISTASIVPRFMNAVQKGGQGKIIAIASRSLDKAQKMAEDYNIPRAYGTYDELFHDEEINVVYIATINSKHYQYILEALHHGKNVICEKPFTMTREEAESLFDLAKEKNLFIIEAQKSVFLPVIRRVKEIIQSGQLGDIKLIDFSSSFDISYNTWITSEKEGGGALYTNGSYFIQIIKYLFESQVTAKNGLYLDGTNGGDSQCIITLKLLEHIHVVSKISTEIQIPGLAIIYGKYGRIEIPNYWKARTAKVIYNDGKTEEIHYPCDYELLYEVEHIEKCLEKGLIESPIMNRDMTVETIGLMEDIKKSWQIDKAP</sequence>
<evidence type="ECO:0000259" key="3">
    <source>
        <dbReference type="Pfam" id="PF01408"/>
    </source>
</evidence>
<name>A0A366I1X1_9FIRM</name>
<dbReference type="Gene3D" id="3.40.50.720">
    <property type="entry name" value="NAD(P)-binding Rossmann-like Domain"/>
    <property type="match status" value="1"/>
</dbReference>
<dbReference type="RefSeq" id="WP_113921164.1">
    <property type="nucleotide sequence ID" value="NZ_QNRX01000014.1"/>
</dbReference>
<dbReference type="Pfam" id="PF01408">
    <property type="entry name" value="GFO_IDH_MocA"/>
    <property type="match status" value="1"/>
</dbReference>
<dbReference type="PANTHER" id="PTHR22604:SF105">
    <property type="entry name" value="TRANS-1,2-DIHYDROBENZENE-1,2-DIOL DEHYDROGENASE"/>
    <property type="match status" value="1"/>
</dbReference>
<dbReference type="PANTHER" id="PTHR22604">
    <property type="entry name" value="OXIDOREDUCTASES"/>
    <property type="match status" value="1"/>
</dbReference>
<feature type="domain" description="Gfo/Idh/MocA-like oxidoreductase N-terminal" evidence="3">
    <location>
        <begin position="4"/>
        <end position="117"/>
    </location>
</feature>
<dbReference type="SUPFAM" id="SSF51735">
    <property type="entry name" value="NAD(P)-binding Rossmann-fold domains"/>
    <property type="match status" value="1"/>
</dbReference>
<dbReference type="GO" id="GO:0016491">
    <property type="term" value="F:oxidoreductase activity"/>
    <property type="evidence" value="ECO:0007669"/>
    <property type="project" value="UniProtKB-KW"/>
</dbReference>
<comment type="similarity">
    <text evidence="1">Belongs to the Gfo/Idh/MocA family.</text>
</comment>
<reference evidence="5 6" key="1">
    <citation type="submission" date="2018-06" db="EMBL/GenBank/DDBJ databases">
        <title>Genomic Encyclopedia of Type Strains, Phase IV (KMG-IV): sequencing the most valuable type-strain genomes for metagenomic binning, comparative biology and taxonomic classification.</title>
        <authorList>
            <person name="Goeker M."/>
        </authorList>
    </citation>
    <scope>NUCLEOTIDE SEQUENCE [LARGE SCALE GENOMIC DNA]</scope>
    <source>
        <strain evidence="5 6">DSM 22112</strain>
    </source>
</reference>
<dbReference type="GO" id="GO:0000166">
    <property type="term" value="F:nucleotide binding"/>
    <property type="evidence" value="ECO:0007669"/>
    <property type="project" value="InterPro"/>
</dbReference>
<evidence type="ECO:0000313" key="6">
    <source>
        <dbReference type="Proteomes" id="UP000253490"/>
    </source>
</evidence>
<dbReference type="OrthoDB" id="251184at2"/>
<keyword evidence="6" id="KW-1185">Reference proteome</keyword>
<dbReference type="InterPro" id="IPR000683">
    <property type="entry name" value="Gfo/Idh/MocA-like_OxRdtase_N"/>
</dbReference>
<evidence type="ECO:0000256" key="1">
    <source>
        <dbReference type="ARBA" id="ARBA00010928"/>
    </source>
</evidence>
<evidence type="ECO:0000259" key="4">
    <source>
        <dbReference type="Pfam" id="PF22725"/>
    </source>
</evidence>
<evidence type="ECO:0000313" key="5">
    <source>
        <dbReference type="EMBL" id="RBP61335.1"/>
    </source>
</evidence>
<dbReference type="InterPro" id="IPR055170">
    <property type="entry name" value="GFO_IDH_MocA-like_dom"/>
</dbReference>
<accession>A0A366I1X1</accession>
<dbReference type="Gene3D" id="3.30.360.10">
    <property type="entry name" value="Dihydrodipicolinate Reductase, domain 2"/>
    <property type="match status" value="1"/>
</dbReference>
<dbReference type="AlphaFoldDB" id="A0A366I1X1"/>
<dbReference type="InterPro" id="IPR050984">
    <property type="entry name" value="Gfo/Idh/MocA_domain"/>
</dbReference>
<gene>
    <name evidence="5" type="ORF">DES36_11417</name>
</gene>
<comment type="caution">
    <text evidence="5">The sequence shown here is derived from an EMBL/GenBank/DDBJ whole genome shotgun (WGS) entry which is preliminary data.</text>
</comment>
<proteinExistence type="inferred from homology"/>
<keyword evidence="2" id="KW-0560">Oxidoreductase</keyword>